<dbReference type="Pfam" id="PF00857">
    <property type="entry name" value="Isochorismatase"/>
    <property type="match status" value="1"/>
</dbReference>
<evidence type="ECO:0000256" key="1">
    <source>
        <dbReference type="ARBA" id="ARBA00022801"/>
    </source>
</evidence>
<dbReference type="RefSeq" id="WP_307157789.1">
    <property type="nucleotide sequence ID" value="NZ_JAUSWH010000005.1"/>
</dbReference>
<dbReference type="InterPro" id="IPR050272">
    <property type="entry name" value="Isochorismatase-like_hydrls"/>
</dbReference>
<dbReference type="InterPro" id="IPR000868">
    <property type="entry name" value="Isochorismatase-like_dom"/>
</dbReference>
<feature type="domain" description="Isochorismatase-like" evidence="2">
    <location>
        <begin position="13"/>
        <end position="182"/>
    </location>
</feature>
<comment type="caution">
    <text evidence="3">The sequence shown here is derived from an EMBL/GenBank/DDBJ whole genome shotgun (WGS) entry which is preliminary data.</text>
</comment>
<evidence type="ECO:0000313" key="3">
    <source>
        <dbReference type="EMBL" id="MDQ0455591.1"/>
    </source>
</evidence>
<sequence length="200" mass="22453">MTEIHIEGQWRHLCVDMQRMFAEDTPWRVPWMERAIPIVVRLARAIPAHTIFTRFQPPVTPDAAQGAWQDYYRHWWMMTRSHLEPELTDLIPELAELTPPARLFDKATYSPWFQGGLANILRAEGVTTLVLSGGETDVCVMATGLGAIDLGFKVVVVKDALCSAIDLTHDASLTLMGTRFSAQVQLTTSEEFLNIQASLS</sequence>
<dbReference type="Proteomes" id="UP001235269">
    <property type="component" value="Unassembled WGS sequence"/>
</dbReference>
<name>A0ABU0IBL1_9HYPH</name>
<accession>A0ABU0IBL1</accession>
<organism evidence="3 4">
    <name type="scientific">Rhizobium paknamense</name>
    <dbReference type="NCBI Taxonomy" id="1206817"/>
    <lineage>
        <taxon>Bacteria</taxon>
        <taxon>Pseudomonadati</taxon>
        <taxon>Pseudomonadota</taxon>
        <taxon>Alphaproteobacteria</taxon>
        <taxon>Hyphomicrobiales</taxon>
        <taxon>Rhizobiaceae</taxon>
        <taxon>Rhizobium/Agrobacterium group</taxon>
        <taxon>Rhizobium</taxon>
    </lineage>
</organism>
<dbReference type="InterPro" id="IPR036380">
    <property type="entry name" value="Isochorismatase-like_sf"/>
</dbReference>
<reference evidence="3 4" key="1">
    <citation type="submission" date="2023-07" db="EMBL/GenBank/DDBJ databases">
        <title>Genomic Encyclopedia of Type Strains, Phase IV (KMG-IV): sequencing the most valuable type-strain genomes for metagenomic binning, comparative biology and taxonomic classification.</title>
        <authorList>
            <person name="Goeker M."/>
        </authorList>
    </citation>
    <scope>NUCLEOTIDE SEQUENCE [LARGE SCALE GENOMIC DNA]</scope>
    <source>
        <strain evidence="3 4">DSM 100301</strain>
    </source>
</reference>
<evidence type="ECO:0000313" key="4">
    <source>
        <dbReference type="Proteomes" id="UP001235269"/>
    </source>
</evidence>
<keyword evidence="4" id="KW-1185">Reference proteome</keyword>
<protein>
    <submittedName>
        <fullName evidence="3">Nicotinamidase-related amidase</fullName>
    </submittedName>
</protein>
<dbReference type="Gene3D" id="3.40.50.850">
    <property type="entry name" value="Isochorismatase-like"/>
    <property type="match status" value="1"/>
</dbReference>
<dbReference type="PANTHER" id="PTHR43540:SF6">
    <property type="entry name" value="ISOCHORISMATASE-LIKE DOMAIN-CONTAINING PROTEIN"/>
    <property type="match status" value="1"/>
</dbReference>
<evidence type="ECO:0000259" key="2">
    <source>
        <dbReference type="Pfam" id="PF00857"/>
    </source>
</evidence>
<dbReference type="PANTHER" id="PTHR43540">
    <property type="entry name" value="PEROXYUREIDOACRYLATE/UREIDOACRYLATE AMIDOHYDROLASE-RELATED"/>
    <property type="match status" value="1"/>
</dbReference>
<keyword evidence="1" id="KW-0378">Hydrolase</keyword>
<dbReference type="SUPFAM" id="SSF52499">
    <property type="entry name" value="Isochorismatase-like hydrolases"/>
    <property type="match status" value="1"/>
</dbReference>
<gene>
    <name evidence="3" type="ORF">QO005_001931</name>
</gene>
<dbReference type="CDD" id="cd00431">
    <property type="entry name" value="cysteine_hydrolases"/>
    <property type="match status" value="1"/>
</dbReference>
<dbReference type="EMBL" id="JAUSWH010000005">
    <property type="protein sequence ID" value="MDQ0455591.1"/>
    <property type="molecule type" value="Genomic_DNA"/>
</dbReference>
<proteinExistence type="predicted"/>